<evidence type="ECO:0000313" key="2">
    <source>
        <dbReference type="EMBL" id="MDQ0204082.1"/>
    </source>
</evidence>
<name>A0ABT9Y8B6_9FIRM</name>
<dbReference type="RefSeq" id="WP_307224256.1">
    <property type="nucleotide sequence ID" value="NZ_CP116940.1"/>
</dbReference>
<keyword evidence="3" id="KW-1185">Reference proteome</keyword>
<accession>A0ABT9Y8B6</accession>
<sequence length="166" mass="19457">MKKYNDYIQTVIRYLSRNDELRTYLQNLEADKAAKEEMLKTIMHPITAQYSLTAGCSKSSDSSKVEQETERREKLQHEIVELNLNITEIRTNLDRVDRAMQQLDDESQIILKGRWIERDSWEFISSQVHCNIKTSRRKHDEALQSMATAVFGPKAVPEQLSFVFFK</sequence>
<protein>
    <submittedName>
        <fullName evidence="2">Prefoldin subunit 5</fullName>
    </submittedName>
</protein>
<keyword evidence="1" id="KW-0175">Coiled coil</keyword>
<reference evidence="2 3" key="1">
    <citation type="submission" date="2023-07" db="EMBL/GenBank/DDBJ databases">
        <title>Genomic Encyclopedia of Type Strains, Phase IV (KMG-IV): sequencing the most valuable type-strain genomes for metagenomic binning, comparative biology and taxonomic classification.</title>
        <authorList>
            <person name="Goeker M."/>
        </authorList>
    </citation>
    <scope>NUCLEOTIDE SEQUENCE [LARGE SCALE GENOMIC DNA]</scope>
    <source>
        <strain evidence="2 3">DSM 16980</strain>
    </source>
</reference>
<evidence type="ECO:0000313" key="3">
    <source>
        <dbReference type="Proteomes" id="UP001239167"/>
    </source>
</evidence>
<comment type="caution">
    <text evidence="2">The sequence shown here is derived from an EMBL/GenBank/DDBJ whole genome shotgun (WGS) entry which is preliminary data.</text>
</comment>
<proteinExistence type="predicted"/>
<feature type="coiled-coil region" evidence="1">
    <location>
        <begin position="65"/>
        <end position="106"/>
    </location>
</feature>
<gene>
    <name evidence="2" type="ORF">J2S01_001804</name>
</gene>
<dbReference type="Proteomes" id="UP001239167">
    <property type="component" value="Unassembled WGS sequence"/>
</dbReference>
<evidence type="ECO:0000256" key="1">
    <source>
        <dbReference type="SAM" id="Coils"/>
    </source>
</evidence>
<organism evidence="2 3">
    <name type="scientific">Pectinatus haikarae</name>
    <dbReference type="NCBI Taxonomy" id="349096"/>
    <lineage>
        <taxon>Bacteria</taxon>
        <taxon>Bacillati</taxon>
        <taxon>Bacillota</taxon>
        <taxon>Negativicutes</taxon>
        <taxon>Selenomonadales</taxon>
        <taxon>Selenomonadaceae</taxon>
        <taxon>Pectinatus</taxon>
    </lineage>
</organism>
<dbReference type="EMBL" id="JAUSUE010000012">
    <property type="protein sequence ID" value="MDQ0204082.1"/>
    <property type="molecule type" value="Genomic_DNA"/>
</dbReference>